<dbReference type="AlphaFoldDB" id="D6YVZ7"/>
<dbReference type="InterPro" id="IPR036457">
    <property type="entry name" value="PPM-type-like_dom_sf"/>
</dbReference>
<dbReference type="PROSITE" id="PS51746">
    <property type="entry name" value="PPM_2"/>
    <property type="match status" value="1"/>
</dbReference>
<evidence type="ECO:0000313" key="3">
    <source>
        <dbReference type="Proteomes" id="UP000001505"/>
    </source>
</evidence>
<dbReference type="SMART" id="SM00331">
    <property type="entry name" value="PP2C_SIG"/>
    <property type="match status" value="1"/>
</dbReference>
<name>D6YVZ7_WADCW</name>
<dbReference type="Proteomes" id="UP000001505">
    <property type="component" value="Chromosome"/>
</dbReference>
<gene>
    <name evidence="2" type="ordered locus">wcw_0947</name>
</gene>
<dbReference type="InterPro" id="IPR001932">
    <property type="entry name" value="PPM-type_phosphatase-like_dom"/>
</dbReference>
<dbReference type="CDD" id="cd00143">
    <property type="entry name" value="PP2Cc"/>
    <property type="match status" value="1"/>
</dbReference>
<accession>D6YVZ7</accession>
<dbReference type="SUPFAM" id="SSF81606">
    <property type="entry name" value="PP2C-like"/>
    <property type="match status" value="1"/>
</dbReference>
<dbReference type="STRING" id="716544.wcw_0947"/>
<dbReference type="EMBL" id="CP001928">
    <property type="protein sequence ID" value="ADI38308.1"/>
    <property type="molecule type" value="Genomic_DNA"/>
</dbReference>
<feature type="domain" description="PPM-type phosphatase" evidence="1">
    <location>
        <begin position="19"/>
        <end position="255"/>
    </location>
</feature>
<evidence type="ECO:0000259" key="1">
    <source>
        <dbReference type="PROSITE" id="PS51746"/>
    </source>
</evidence>
<dbReference type="InterPro" id="IPR015655">
    <property type="entry name" value="PP2C"/>
</dbReference>
<evidence type="ECO:0000313" key="2">
    <source>
        <dbReference type="EMBL" id="ADI38308.1"/>
    </source>
</evidence>
<dbReference type="GO" id="GO:0004722">
    <property type="term" value="F:protein serine/threonine phosphatase activity"/>
    <property type="evidence" value="ECO:0007669"/>
    <property type="project" value="InterPro"/>
</dbReference>
<dbReference type="Gene3D" id="3.60.40.10">
    <property type="entry name" value="PPM-type phosphatase domain"/>
    <property type="match status" value="1"/>
</dbReference>
<dbReference type="OrthoDB" id="9801841at2"/>
<dbReference type="eggNOG" id="COG0631">
    <property type="taxonomic scope" value="Bacteria"/>
</dbReference>
<protein>
    <submittedName>
        <fullName evidence="2">Putative serine/threonine PP2C protein phosphatase</fullName>
    </submittedName>
</protein>
<dbReference type="HOGENOM" id="CLU_034545_4_1_0"/>
<keyword evidence="3" id="KW-1185">Reference proteome</keyword>
<organism evidence="2 3">
    <name type="scientific">Waddlia chondrophila (strain ATCC VR-1470 / WSU 86-1044)</name>
    <dbReference type="NCBI Taxonomy" id="716544"/>
    <lineage>
        <taxon>Bacteria</taxon>
        <taxon>Pseudomonadati</taxon>
        <taxon>Chlamydiota</taxon>
        <taxon>Chlamydiia</taxon>
        <taxon>Parachlamydiales</taxon>
        <taxon>Waddliaceae</taxon>
        <taxon>Waddlia</taxon>
    </lineage>
</organism>
<dbReference type="KEGG" id="wch:wcw_0947"/>
<reference evidence="2 3" key="1">
    <citation type="journal article" date="2010" name="PLoS ONE">
        <title>The Waddlia genome: a window into chlamydial biology.</title>
        <authorList>
            <person name="Bertelli C."/>
            <person name="Collyn F."/>
            <person name="Croxatto A."/>
            <person name="Ruckert C."/>
            <person name="Polkinghorne A."/>
            <person name="Kebbi-Beghdadi C."/>
            <person name="Goesmann A."/>
            <person name="Vaughan L."/>
            <person name="Greub G."/>
        </authorList>
    </citation>
    <scope>NUCLEOTIDE SEQUENCE [LARGE SCALE GENOMIC DNA]</scope>
    <source>
        <strain evidence="3">ATCC VR-1470 / WSU 86-1044</strain>
    </source>
</reference>
<dbReference type="Pfam" id="PF13672">
    <property type="entry name" value="PP2C_2"/>
    <property type="match status" value="1"/>
</dbReference>
<dbReference type="PANTHER" id="PTHR47992">
    <property type="entry name" value="PROTEIN PHOSPHATASE"/>
    <property type="match status" value="1"/>
</dbReference>
<dbReference type="SMART" id="SM00332">
    <property type="entry name" value="PP2Cc"/>
    <property type="match status" value="1"/>
</dbReference>
<sequence length="256" mass="28383">MIKLPETMTAKTKPFTFRSSGLTDTGQVRENNEDAWKVIPESNVIVLADGMGGHTAGEIAAQEAVDHYASFIEAKSGEITPRNAKSLLAEVIKEVNSSVFRLAKADRELRGMGTTICCGIFVEDFFFFAHVGDSRIYRFRDQKIKQLTADHSLVQELIELGELNKRQAQEFNQRNIITKAIGTEPQVEPSIDSCDIRPGDIVMMCSDGLSDLLSNKEIEKILSLSADINKKTELFVQSANRRGGMDNITVILLEIS</sequence>
<dbReference type="RefSeq" id="WP_013182022.1">
    <property type="nucleotide sequence ID" value="NC_014225.1"/>
</dbReference>
<dbReference type="NCBIfam" id="NF033484">
    <property type="entry name" value="Stp1_PP2C_phos"/>
    <property type="match status" value="1"/>
</dbReference>
<proteinExistence type="predicted"/>